<dbReference type="InterPro" id="IPR036638">
    <property type="entry name" value="HLH_DNA-bd_sf"/>
</dbReference>
<feature type="region of interest" description="Disordered" evidence="9">
    <location>
        <begin position="190"/>
        <end position="216"/>
    </location>
</feature>
<evidence type="ECO:0000256" key="3">
    <source>
        <dbReference type="ARBA" id="ARBA00022782"/>
    </source>
</evidence>
<protein>
    <recommendedName>
        <fullName evidence="10">BHLH domain-containing protein</fullName>
    </recommendedName>
</protein>
<evidence type="ECO:0000256" key="9">
    <source>
        <dbReference type="SAM" id="MobiDB-lite"/>
    </source>
</evidence>
<evidence type="ECO:0000256" key="6">
    <source>
        <dbReference type="ARBA" id="ARBA00023125"/>
    </source>
</evidence>
<evidence type="ECO:0000256" key="2">
    <source>
        <dbReference type="ARBA" id="ARBA00022473"/>
    </source>
</evidence>
<comment type="caution">
    <text evidence="11">The sequence shown here is derived from an EMBL/GenBank/DDBJ whole genome shotgun (WGS) entry which is preliminary data.</text>
</comment>
<dbReference type="CDD" id="cd19683">
    <property type="entry name" value="bHLH_SOHLH_like"/>
    <property type="match status" value="1"/>
</dbReference>
<proteinExistence type="predicted"/>
<evidence type="ECO:0000256" key="1">
    <source>
        <dbReference type="ARBA" id="ARBA00004123"/>
    </source>
</evidence>
<keyword evidence="6" id="KW-0238">DNA-binding</keyword>
<dbReference type="InterPro" id="IPR011598">
    <property type="entry name" value="bHLH_dom"/>
</dbReference>
<feature type="domain" description="BHLH" evidence="10">
    <location>
        <begin position="304"/>
        <end position="354"/>
    </location>
</feature>
<dbReference type="GO" id="GO:0000978">
    <property type="term" value="F:RNA polymerase II cis-regulatory region sequence-specific DNA binding"/>
    <property type="evidence" value="ECO:0007669"/>
    <property type="project" value="TreeGrafter"/>
</dbReference>
<sequence length="373" mass="41596">MFPGNKKQSGVNLRTNFVRMGDELKGYSDSLIVKSDTETSAFPNSQFMEDVYKQRFPAYSLLLYRPTSLCEVQDQEQDQSLACRQSSFQVPVRVQPVCLSQIPAPIHASSTATGLSQSTVSQSQLNLNDTTNSQQQLDPFWLQFLSNIMTRQPHTKQGDNSAPDQDATPSATCLLTKVGAMNAGMAMDIPRCQSENPTSNSKAKKHSQRQKNKTSLVKLPKGQLILVSPVTSSSPNNHGLNNKLSAINSGLVNLNSSGEESQQPSPLGSDVNFTMKETHSSSAEYNIPLMCSSPLMDQDKEPRQMRESHNMKERRRRARIKDACNLMRQLVPGISKKTDKATVFEFSARYIHFLKSFVGTDNDKDFLVKYNPY</sequence>
<reference evidence="11" key="2">
    <citation type="submission" date="2023-04" db="EMBL/GenBank/DDBJ databases">
        <authorList>
            <person name="Bu L."/>
            <person name="Lu L."/>
            <person name="Laidemitt M.R."/>
            <person name="Zhang S.M."/>
            <person name="Mutuku M."/>
            <person name="Mkoji G."/>
            <person name="Steinauer M."/>
            <person name="Loker E.S."/>
        </authorList>
    </citation>
    <scope>NUCLEOTIDE SEQUENCE</scope>
    <source>
        <strain evidence="11">KasaAsao</strain>
        <tissue evidence="11">Whole Snail</tissue>
    </source>
</reference>
<keyword evidence="4" id="KW-0744">Spermatogenesis</keyword>
<keyword evidence="8" id="KW-0539">Nucleus</keyword>
<evidence type="ECO:0000313" key="11">
    <source>
        <dbReference type="EMBL" id="KAK0051189.1"/>
    </source>
</evidence>
<evidence type="ECO:0000256" key="4">
    <source>
        <dbReference type="ARBA" id="ARBA00022871"/>
    </source>
</evidence>
<feature type="compositionally biased region" description="Basic residues" evidence="9">
    <location>
        <begin position="202"/>
        <end position="212"/>
    </location>
</feature>
<evidence type="ECO:0000259" key="10">
    <source>
        <dbReference type="PROSITE" id="PS50888"/>
    </source>
</evidence>
<organism evidence="11 12">
    <name type="scientific">Biomphalaria pfeifferi</name>
    <name type="common">Bloodfluke planorb</name>
    <name type="synonym">Freshwater snail</name>
    <dbReference type="NCBI Taxonomy" id="112525"/>
    <lineage>
        <taxon>Eukaryota</taxon>
        <taxon>Metazoa</taxon>
        <taxon>Spiralia</taxon>
        <taxon>Lophotrochozoa</taxon>
        <taxon>Mollusca</taxon>
        <taxon>Gastropoda</taxon>
        <taxon>Heterobranchia</taxon>
        <taxon>Euthyneura</taxon>
        <taxon>Panpulmonata</taxon>
        <taxon>Hygrophila</taxon>
        <taxon>Lymnaeoidea</taxon>
        <taxon>Planorbidae</taxon>
        <taxon>Biomphalaria</taxon>
    </lineage>
</organism>
<keyword evidence="12" id="KW-1185">Reference proteome</keyword>
<gene>
    <name evidence="11" type="ORF">Bpfe_019307</name>
</gene>
<dbReference type="Pfam" id="PF00010">
    <property type="entry name" value="HLH"/>
    <property type="match status" value="1"/>
</dbReference>
<dbReference type="GO" id="GO:0007283">
    <property type="term" value="P:spermatogenesis"/>
    <property type="evidence" value="ECO:0007669"/>
    <property type="project" value="UniProtKB-KW"/>
</dbReference>
<dbReference type="SUPFAM" id="SSF47459">
    <property type="entry name" value="HLH, helix-loop-helix DNA-binding domain"/>
    <property type="match status" value="1"/>
</dbReference>
<comment type="subcellular location">
    <subcellularLocation>
        <location evidence="1">Nucleus</location>
    </subcellularLocation>
</comment>
<keyword evidence="2" id="KW-0217">Developmental protein</keyword>
<dbReference type="EMBL" id="JASAOG010000106">
    <property type="protein sequence ID" value="KAK0051189.1"/>
    <property type="molecule type" value="Genomic_DNA"/>
</dbReference>
<dbReference type="AlphaFoldDB" id="A0AAD8BC59"/>
<reference evidence="11" key="1">
    <citation type="journal article" date="2023" name="PLoS Negl. Trop. Dis.">
        <title>A genome sequence for Biomphalaria pfeifferi, the major vector snail for the human-infecting parasite Schistosoma mansoni.</title>
        <authorList>
            <person name="Bu L."/>
            <person name="Lu L."/>
            <person name="Laidemitt M.R."/>
            <person name="Zhang S.M."/>
            <person name="Mutuku M."/>
            <person name="Mkoji G."/>
            <person name="Steinauer M."/>
            <person name="Loker E.S."/>
        </authorList>
    </citation>
    <scope>NUCLEOTIDE SEQUENCE</scope>
    <source>
        <strain evidence="11">KasaAsao</strain>
    </source>
</reference>
<dbReference type="PROSITE" id="PS50888">
    <property type="entry name" value="BHLH"/>
    <property type="match status" value="1"/>
</dbReference>
<keyword evidence="7" id="KW-0804">Transcription</keyword>
<evidence type="ECO:0000313" key="12">
    <source>
        <dbReference type="Proteomes" id="UP001233172"/>
    </source>
</evidence>
<name>A0AAD8BC59_BIOPF</name>
<dbReference type="GO" id="GO:0046983">
    <property type="term" value="F:protein dimerization activity"/>
    <property type="evidence" value="ECO:0007669"/>
    <property type="project" value="InterPro"/>
</dbReference>
<evidence type="ECO:0000256" key="8">
    <source>
        <dbReference type="ARBA" id="ARBA00023242"/>
    </source>
</evidence>
<dbReference type="GO" id="GO:0005634">
    <property type="term" value="C:nucleus"/>
    <property type="evidence" value="ECO:0007669"/>
    <property type="project" value="UniProtKB-SubCell"/>
</dbReference>
<dbReference type="InterPro" id="IPR039583">
    <property type="entry name" value="TCFL5/SOLH1/2"/>
</dbReference>
<dbReference type="GO" id="GO:0030154">
    <property type="term" value="P:cell differentiation"/>
    <property type="evidence" value="ECO:0007669"/>
    <property type="project" value="UniProtKB-KW"/>
</dbReference>
<dbReference type="Gene3D" id="4.10.280.10">
    <property type="entry name" value="Helix-loop-helix DNA-binding domain"/>
    <property type="match status" value="1"/>
</dbReference>
<dbReference type="Proteomes" id="UP001233172">
    <property type="component" value="Unassembled WGS sequence"/>
</dbReference>
<dbReference type="SMART" id="SM00353">
    <property type="entry name" value="HLH"/>
    <property type="match status" value="1"/>
</dbReference>
<keyword evidence="5" id="KW-0805">Transcription regulation</keyword>
<dbReference type="PANTHER" id="PTHR15402">
    <property type="entry name" value="TRANSCRIPTION FACTOR-LIKE 5 PROTEIN"/>
    <property type="match status" value="1"/>
</dbReference>
<accession>A0AAD8BC59</accession>
<dbReference type="GO" id="GO:0000981">
    <property type="term" value="F:DNA-binding transcription factor activity, RNA polymerase II-specific"/>
    <property type="evidence" value="ECO:0007669"/>
    <property type="project" value="TreeGrafter"/>
</dbReference>
<evidence type="ECO:0000256" key="5">
    <source>
        <dbReference type="ARBA" id="ARBA00023015"/>
    </source>
</evidence>
<keyword evidence="3" id="KW-0221">Differentiation</keyword>
<dbReference type="PANTHER" id="PTHR15402:SF2">
    <property type="entry name" value="TRANSCRIPTION FACTOR LIKE 5"/>
    <property type="match status" value="1"/>
</dbReference>
<evidence type="ECO:0000256" key="7">
    <source>
        <dbReference type="ARBA" id="ARBA00023163"/>
    </source>
</evidence>